<dbReference type="SUPFAM" id="SSF109604">
    <property type="entry name" value="HD-domain/PDEase-like"/>
    <property type="match status" value="1"/>
</dbReference>
<dbReference type="PIRSF" id="PIRSF001267">
    <property type="entry name" value="Pyrophosphatase_GppA_Ppx"/>
    <property type="match status" value="1"/>
</dbReference>
<reference evidence="4" key="1">
    <citation type="submission" date="2020-05" db="EMBL/GenBank/DDBJ databases">
        <authorList>
            <person name="Chiriac C."/>
            <person name="Salcher M."/>
            <person name="Ghai R."/>
            <person name="Kavagutti S V."/>
        </authorList>
    </citation>
    <scope>NUCLEOTIDE SEQUENCE</scope>
</reference>
<dbReference type="GO" id="GO:0016462">
    <property type="term" value="F:pyrophosphatase activity"/>
    <property type="evidence" value="ECO:0007669"/>
    <property type="project" value="TreeGrafter"/>
</dbReference>
<dbReference type="Pfam" id="PF02541">
    <property type="entry name" value="Ppx-GppA"/>
    <property type="match status" value="1"/>
</dbReference>
<gene>
    <name evidence="4" type="ORF">UFOPK1392_00730</name>
</gene>
<accession>A0A6J5YEC4</accession>
<dbReference type="AlphaFoldDB" id="A0A6J5YEC4"/>
<dbReference type="Gene3D" id="3.30.420.40">
    <property type="match status" value="1"/>
</dbReference>
<feature type="domain" description="Ppx/GppA phosphatase C-terminal" evidence="3">
    <location>
        <begin position="331"/>
        <end position="468"/>
    </location>
</feature>
<sequence>MTERPLAAIDIGTNSFHMVVARVGEIGEDSDGAGPNFEVIEREKEMVRLGSSSGDMKRLEPEAIDRGVEALKRLARIAAIHGADIHAVATSAVREAENADEFIDRARLEAGVEVEVIAGVEEARLIHLGVLQAVPVYDRRLVLIDIGGGSTEILVGEQGETLAAGSLKLGAIRLTRRFFRSDRDHPSAVESCRRHVRSVLAPMVRDVDALGFDVAIASSGTAETVAALVHAQRSGSPLRTYNNFEMTAAEISEVVTMLANCESVDARRRLAGMDPSRADIILGGAIVLEQSVLELGIDTVIISDYALREGVLLDALSRRRGATLHHLQDLRRRSVMNLAEAMDDDPSHSKRAAALTLELFDGLAPLHGLGDDSRELLEASALLANVGLSVSHSEHHKHSYYVIRHSDRLAGFTDHEIELIALVARYHRKSAPKVKHAEFARLRDADQDRVRAMAGLLRLGIAFDRSHAGPVAGLGVVDVGGDAPVQIQLAPRGDVDLSLELQAAEERKGVLEDVLARQIRFSGS</sequence>
<dbReference type="EMBL" id="CAEMXZ010000022">
    <property type="protein sequence ID" value="CAB4322986.1"/>
    <property type="molecule type" value="Genomic_DNA"/>
</dbReference>
<dbReference type="PANTHER" id="PTHR30005:SF0">
    <property type="entry name" value="RETROGRADE REGULATION PROTEIN 2"/>
    <property type="match status" value="1"/>
</dbReference>
<dbReference type="InterPro" id="IPR050273">
    <property type="entry name" value="GppA/Ppx_hydrolase"/>
</dbReference>
<protein>
    <submittedName>
        <fullName evidence="4">Unannotated protein</fullName>
    </submittedName>
</protein>
<dbReference type="PANTHER" id="PTHR30005">
    <property type="entry name" value="EXOPOLYPHOSPHATASE"/>
    <property type="match status" value="1"/>
</dbReference>
<dbReference type="CDD" id="cd24006">
    <property type="entry name" value="ASKHA_NBD_PPX_GppA"/>
    <property type="match status" value="1"/>
</dbReference>
<evidence type="ECO:0000256" key="1">
    <source>
        <dbReference type="ARBA" id="ARBA00022801"/>
    </source>
</evidence>
<organism evidence="4">
    <name type="scientific">freshwater metagenome</name>
    <dbReference type="NCBI Taxonomy" id="449393"/>
    <lineage>
        <taxon>unclassified sequences</taxon>
        <taxon>metagenomes</taxon>
        <taxon>ecological metagenomes</taxon>
    </lineage>
</organism>
<dbReference type="Pfam" id="PF21447">
    <property type="entry name" value="Ppx-GppA_III"/>
    <property type="match status" value="1"/>
</dbReference>
<dbReference type="SUPFAM" id="SSF53067">
    <property type="entry name" value="Actin-like ATPase domain"/>
    <property type="match status" value="2"/>
</dbReference>
<dbReference type="InterPro" id="IPR043129">
    <property type="entry name" value="ATPase_NBD"/>
</dbReference>
<dbReference type="InterPro" id="IPR003695">
    <property type="entry name" value="Ppx_GppA_N"/>
</dbReference>
<feature type="domain" description="Ppx/GppA phosphatase N-terminal" evidence="2">
    <location>
        <begin position="33"/>
        <end position="317"/>
    </location>
</feature>
<dbReference type="InterPro" id="IPR030673">
    <property type="entry name" value="PyroPPase_GppA_Ppx"/>
</dbReference>
<keyword evidence="1" id="KW-0378">Hydrolase</keyword>
<dbReference type="Gene3D" id="1.10.3210.10">
    <property type="entry name" value="Hypothetical protein af1432"/>
    <property type="match status" value="1"/>
</dbReference>
<evidence type="ECO:0000259" key="3">
    <source>
        <dbReference type="Pfam" id="PF21447"/>
    </source>
</evidence>
<proteinExistence type="predicted"/>
<evidence type="ECO:0000313" key="4">
    <source>
        <dbReference type="EMBL" id="CAB4322986.1"/>
    </source>
</evidence>
<evidence type="ECO:0000259" key="2">
    <source>
        <dbReference type="Pfam" id="PF02541"/>
    </source>
</evidence>
<dbReference type="InterPro" id="IPR048950">
    <property type="entry name" value="Ppx_GppA_C"/>
</dbReference>
<name>A0A6J5YEC4_9ZZZZ</name>
<dbReference type="Gene3D" id="3.30.420.150">
    <property type="entry name" value="Exopolyphosphatase. Domain 2"/>
    <property type="match status" value="1"/>
</dbReference>